<keyword evidence="3 6" id="KW-0812">Transmembrane</keyword>
<evidence type="ECO:0000256" key="6">
    <source>
        <dbReference type="SAM" id="Phobius"/>
    </source>
</evidence>
<dbReference type="PANTHER" id="PTHR32196">
    <property type="entry name" value="ABC TRANSPORTER PERMEASE PROTEIN YPHD-RELATED-RELATED"/>
    <property type="match status" value="1"/>
</dbReference>
<sequence length="255" mass="26543">MAGHPFAGLAAAALAAAAAGAVTGLLQTKLEIHPILSGILTMSSLYSVNLYVLGSRSNLSLIGSDTLFSLAQGLLPKEQAAAYKEVVRILLPLLVCALCALALVWFFKTHLGLCIRATGNNEDMVRASSINVDAMKILTLAVSNACVGLAGAVLAQYQGYADISSGIGIVVVGLASVIIGEAIVGRRSVTVGLLSAVFGSLLYRYIVAAALRSSIFPVYALRIVSAAIVVLALSVPVVKKRLQLRALRKKARQDA</sequence>
<comment type="subcellular location">
    <subcellularLocation>
        <location evidence="1">Cell membrane</location>
        <topology evidence="1">Multi-pass membrane protein</topology>
    </subcellularLocation>
</comment>
<proteinExistence type="predicted"/>
<feature type="transmembrane region" description="Helical" evidence="6">
    <location>
        <begin position="87"/>
        <end position="107"/>
    </location>
</feature>
<name>A0A645BS54_9ZZZZ</name>
<dbReference type="GO" id="GO:0022857">
    <property type="term" value="F:transmembrane transporter activity"/>
    <property type="evidence" value="ECO:0007669"/>
    <property type="project" value="InterPro"/>
</dbReference>
<dbReference type="GO" id="GO:0005886">
    <property type="term" value="C:plasma membrane"/>
    <property type="evidence" value="ECO:0007669"/>
    <property type="project" value="UniProtKB-SubCell"/>
</dbReference>
<evidence type="ECO:0000256" key="2">
    <source>
        <dbReference type="ARBA" id="ARBA00022475"/>
    </source>
</evidence>
<dbReference type="AlphaFoldDB" id="A0A645BS54"/>
<comment type="caution">
    <text evidence="7">The sequence shown here is derived from an EMBL/GenBank/DDBJ whole genome shotgun (WGS) entry which is preliminary data.</text>
</comment>
<accession>A0A645BS54</accession>
<feature type="transmembrane region" description="Helical" evidence="6">
    <location>
        <begin position="35"/>
        <end position="52"/>
    </location>
</feature>
<evidence type="ECO:0000256" key="3">
    <source>
        <dbReference type="ARBA" id="ARBA00022692"/>
    </source>
</evidence>
<organism evidence="7">
    <name type="scientific">bioreactor metagenome</name>
    <dbReference type="NCBI Taxonomy" id="1076179"/>
    <lineage>
        <taxon>unclassified sequences</taxon>
        <taxon>metagenomes</taxon>
        <taxon>ecological metagenomes</taxon>
    </lineage>
</organism>
<reference evidence="7" key="1">
    <citation type="submission" date="2019-08" db="EMBL/GenBank/DDBJ databases">
        <authorList>
            <person name="Kucharzyk K."/>
            <person name="Murdoch R.W."/>
            <person name="Higgins S."/>
            <person name="Loffler F."/>
        </authorList>
    </citation>
    <scope>NUCLEOTIDE SEQUENCE</scope>
</reference>
<gene>
    <name evidence="7" type="ORF">SDC9_112957</name>
</gene>
<evidence type="ECO:0000256" key="1">
    <source>
        <dbReference type="ARBA" id="ARBA00004651"/>
    </source>
</evidence>
<feature type="transmembrane region" description="Helical" evidence="6">
    <location>
        <begin position="137"/>
        <end position="157"/>
    </location>
</feature>
<protein>
    <recommendedName>
        <fullName evidence="8">ABC transporter permease</fullName>
    </recommendedName>
</protein>
<keyword evidence="2" id="KW-1003">Cell membrane</keyword>
<keyword evidence="5 6" id="KW-0472">Membrane</keyword>
<feature type="transmembrane region" description="Helical" evidence="6">
    <location>
        <begin position="217"/>
        <end position="238"/>
    </location>
</feature>
<dbReference type="InterPro" id="IPR001851">
    <property type="entry name" value="ABC_transp_permease"/>
</dbReference>
<keyword evidence="4 6" id="KW-1133">Transmembrane helix</keyword>
<evidence type="ECO:0000256" key="4">
    <source>
        <dbReference type="ARBA" id="ARBA00022989"/>
    </source>
</evidence>
<evidence type="ECO:0000313" key="7">
    <source>
        <dbReference type="EMBL" id="MPM66053.1"/>
    </source>
</evidence>
<evidence type="ECO:0008006" key="8">
    <source>
        <dbReference type="Google" id="ProtNLM"/>
    </source>
</evidence>
<feature type="transmembrane region" description="Helical" evidence="6">
    <location>
        <begin position="191"/>
        <end position="211"/>
    </location>
</feature>
<feature type="transmembrane region" description="Helical" evidence="6">
    <location>
        <begin position="163"/>
        <end position="184"/>
    </location>
</feature>
<dbReference type="EMBL" id="VSSQ01020863">
    <property type="protein sequence ID" value="MPM66053.1"/>
    <property type="molecule type" value="Genomic_DNA"/>
</dbReference>
<dbReference type="PANTHER" id="PTHR32196:SF69">
    <property type="entry name" value="BRANCHED-CHAIN AMINO ACID TRANSPORT SYSTEM, PERMEASE PROTEIN"/>
    <property type="match status" value="1"/>
</dbReference>
<dbReference type="Pfam" id="PF02653">
    <property type="entry name" value="BPD_transp_2"/>
    <property type="match status" value="1"/>
</dbReference>
<dbReference type="CDD" id="cd06574">
    <property type="entry name" value="TM_PBP1_branched-chain-AA_like"/>
    <property type="match status" value="1"/>
</dbReference>
<evidence type="ECO:0000256" key="5">
    <source>
        <dbReference type="ARBA" id="ARBA00023136"/>
    </source>
</evidence>